<sequence length="128" mass="13728">MSNAEDSDTAKVKVDTAVEADAEREPQVWTFYSTGEAYGACQCSEEIHDGDVLVIDREKVIGIADTWPLALTEAFGDLHTLKPALRTYRNGAYVASIPVAEREAARLGVPLTSVDAAGTESVNNVQEG</sequence>
<dbReference type="Proteomes" id="UP001272987">
    <property type="component" value="Unassembled WGS sequence"/>
</dbReference>
<evidence type="ECO:0000313" key="1">
    <source>
        <dbReference type="EMBL" id="MDX3019995.1"/>
    </source>
</evidence>
<comment type="caution">
    <text evidence="1">The sequence shown here is derived from an EMBL/GenBank/DDBJ whole genome shotgun (WGS) entry which is preliminary data.</text>
</comment>
<keyword evidence="2" id="KW-1185">Reference proteome</keyword>
<dbReference type="EMBL" id="JARAWP010000011">
    <property type="protein sequence ID" value="MDX3019995.1"/>
    <property type="molecule type" value="Genomic_DNA"/>
</dbReference>
<proteinExistence type="predicted"/>
<accession>A0ABU4LXP3</accession>
<protein>
    <submittedName>
        <fullName evidence="1">Uncharacterized protein</fullName>
    </submittedName>
</protein>
<organism evidence="1 2">
    <name type="scientific">Streptomyces acidiscabies</name>
    <dbReference type="NCBI Taxonomy" id="42234"/>
    <lineage>
        <taxon>Bacteria</taxon>
        <taxon>Bacillati</taxon>
        <taxon>Actinomycetota</taxon>
        <taxon>Actinomycetes</taxon>
        <taxon>Kitasatosporales</taxon>
        <taxon>Streptomycetaceae</taxon>
        <taxon>Streptomyces</taxon>
    </lineage>
</organism>
<gene>
    <name evidence="1" type="ORF">PV666_19200</name>
</gene>
<reference evidence="1 2" key="1">
    <citation type="journal article" date="2023" name="Microb. Genom.">
        <title>Mesoterricola silvestris gen. nov., sp. nov., Mesoterricola sediminis sp. nov., Geothrix oryzae sp. nov., Geothrix edaphica sp. nov., Geothrix rubra sp. nov., and Geothrix limicola sp. nov., six novel members of Acidobacteriota isolated from soils.</title>
        <authorList>
            <person name="Weisberg A.J."/>
            <person name="Pearce E."/>
            <person name="Kramer C.G."/>
            <person name="Chang J.H."/>
            <person name="Clarke C.R."/>
        </authorList>
    </citation>
    <scope>NUCLEOTIDE SEQUENCE [LARGE SCALE GENOMIC DNA]</scope>
    <source>
        <strain evidence="1 2">NB05-1H</strain>
    </source>
</reference>
<evidence type="ECO:0000313" key="2">
    <source>
        <dbReference type="Proteomes" id="UP001272987"/>
    </source>
</evidence>
<name>A0ABU4LXP3_9ACTN</name>
<dbReference type="RefSeq" id="WP_319166578.1">
    <property type="nucleotide sequence ID" value="NZ_JARAWP010000011.1"/>
</dbReference>